<gene>
    <name evidence="1" type="ORF">SDC9_162489</name>
</gene>
<reference evidence="1" key="1">
    <citation type="submission" date="2019-08" db="EMBL/GenBank/DDBJ databases">
        <authorList>
            <person name="Kucharzyk K."/>
            <person name="Murdoch R.W."/>
            <person name="Higgins S."/>
            <person name="Loffler F."/>
        </authorList>
    </citation>
    <scope>NUCLEOTIDE SEQUENCE</scope>
</reference>
<comment type="caution">
    <text evidence="1">The sequence shown here is derived from an EMBL/GenBank/DDBJ whole genome shotgun (WGS) entry which is preliminary data.</text>
</comment>
<sequence length="235" mass="26419">MIHTRREREAVAARNIELLPRLDRDGQPVGIDGDVALKVRLSARQGVVELHKHHAAAAVDDVLGLAVVAVHRQTLPIQNRNQLLRIWGADGSVMQAAVTNRKQHVANLRKIAHAIVGHIPTQHNLLHPARQIAFFAPILQRPIRKGRQRAARLVDQAFCPGNMSFYLRSLHHSLISVTFFIHCIKFFRKPTCRCPKQRIRFLLLGIVVCQIVCRGTLCACLSGGWLDAIREYVTC</sequence>
<evidence type="ECO:0000313" key="1">
    <source>
        <dbReference type="EMBL" id="MPN15160.1"/>
    </source>
</evidence>
<dbReference type="AlphaFoldDB" id="A0A645FMI8"/>
<proteinExistence type="predicted"/>
<protein>
    <submittedName>
        <fullName evidence="1">Uncharacterized protein</fullName>
    </submittedName>
</protein>
<accession>A0A645FMI8</accession>
<dbReference type="EMBL" id="VSSQ01061872">
    <property type="protein sequence ID" value="MPN15160.1"/>
    <property type="molecule type" value="Genomic_DNA"/>
</dbReference>
<organism evidence="1">
    <name type="scientific">bioreactor metagenome</name>
    <dbReference type="NCBI Taxonomy" id="1076179"/>
    <lineage>
        <taxon>unclassified sequences</taxon>
        <taxon>metagenomes</taxon>
        <taxon>ecological metagenomes</taxon>
    </lineage>
</organism>
<name>A0A645FMI8_9ZZZZ</name>